<dbReference type="PROSITE" id="PS00624">
    <property type="entry name" value="GMC_OXRED_2"/>
    <property type="match status" value="1"/>
</dbReference>
<dbReference type="GO" id="GO:0050660">
    <property type="term" value="F:flavin adenine dinucleotide binding"/>
    <property type="evidence" value="ECO:0007669"/>
    <property type="project" value="InterPro"/>
</dbReference>
<dbReference type="SUPFAM" id="SSF51905">
    <property type="entry name" value="FAD/NAD(P)-binding domain"/>
    <property type="match status" value="3"/>
</dbReference>
<evidence type="ECO:0000259" key="4">
    <source>
        <dbReference type="PROSITE" id="PS00623"/>
    </source>
</evidence>
<comment type="similarity">
    <text evidence="1 2">Belongs to the GMC oxidoreductase family.</text>
</comment>
<protein>
    <recommendedName>
        <fullName evidence="4 5">Glucose-methanol-choline oxidoreductase N-terminal domain-containing protein</fullName>
    </recommendedName>
</protein>
<feature type="signal peptide" evidence="3">
    <location>
        <begin position="1"/>
        <end position="20"/>
    </location>
</feature>
<dbReference type="STRING" id="126957.T1J046"/>
<dbReference type="EMBL" id="JH431731">
    <property type="status" value="NOT_ANNOTATED_CDS"/>
    <property type="molecule type" value="Genomic_DNA"/>
</dbReference>
<dbReference type="InterPro" id="IPR007867">
    <property type="entry name" value="GMC_OxRtase_C"/>
</dbReference>
<evidence type="ECO:0000313" key="7">
    <source>
        <dbReference type="Proteomes" id="UP000014500"/>
    </source>
</evidence>
<accession>T1J046</accession>
<keyword evidence="3" id="KW-0732">Signal</keyword>
<feature type="domain" description="Glucose-methanol-choline oxidoreductase N-terminal" evidence="4">
    <location>
        <begin position="657"/>
        <end position="680"/>
    </location>
</feature>
<dbReference type="PANTHER" id="PTHR11552">
    <property type="entry name" value="GLUCOSE-METHANOL-CHOLINE GMC OXIDOREDUCTASE"/>
    <property type="match status" value="1"/>
</dbReference>
<dbReference type="HOGENOM" id="CLU_002865_9_2_1"/>
<dbReference type="Pfam" id="PF00732">
    <property type="entry name" value="GMC_oxred_N"/>
    <property type="match status" value="3"/>
</dbReference>
<keyword evidence="2" id="KW-0285">Flavoprotein</keyword>
<dbReference type="PROSITE" id="PS00623">
    <property type="entry name" value="GMC_OXRED_1"/>
    <property type="match status" value="2"/>
</dbReference>
<reference evidence="6" key="2">
    <citation type="submission" date="2015-02" db="UniProtKB">
        <authorList>
            <consortium name="EnsemblMetazoa"/>
        </authorList>
    </citation>
    <scope>IDENTIFICATION</scope>
</reference>
<dbReference type="SUPFAM" id="SSF54373">
    <property type="entry name" value="FAD-linked reductases, C-terminal domain"/>
    <property type="match status" value="3"/>
</dbReference>
<dbReference type="EnsemblMetazoa" id="SMAR006885-RA">
    <property type="protein sequence ID" value="SMAR006885-PA"/>
    <property type="gene ID" value="SMAR006885"/>
</dbReference>
<dbReference type="InterPro" id="IPR012132">
    <property type="entry name" value="GMC_OxRdtase"/>
</dbReference>
<dbReference type="InterPro" id="IPR036188">
    <property type="entry name" value="FAD/NAD-bd_sf"/>
</dbReference>
<organism evidence="6 7">
    <name type="scientific">Strigamia maritima</name>
    <name type="common">European centipede</name>
    <name type="synonym">Geophilus maritimus</name>
    <dbReference type="NCBI Taxonomy" id="126957"/>
    <lineage>
        <taxon>Eukaryota</taxon>
        <taxon>Metazoa</taxon>
        <taxon>Ecdysozoa</taxon>
        <taxon>Arthropoda</taxon>
        <taxon>Myriapoda</taxon>
        <taxon>Chilopoda</taxon>
        <taxon>Pleurostigmophora</taxon>
        <taxon>Geophilomorpha</taxon>
        <taxon>Linotaeniidae</taxon>
        <taxon>Strigamia</taxon>
    </lineage>
</organism>
<evidence type="ECO:0000256" key="1">
    <source>
        <dbReference type="ARBA" id="ARBA00010790"/>
    </source>
</evidence>
<dbReference type="InterPro" id="IPR000172">
    <property type="entry name" value="GMC_OxRdtase_N"/>
</dbReference>
<dbReference type="Gene3D" id="3.30.560.10">
    <property type="entry name" value="Glucose Oxidase, domain 3"/>
    <property type="match status" value="3"/>
</dbReference>
<dbReference type="Pfam" id="PF05199">
    <property type="entry name" value="GMC_oxred_C"/>
    <property type="match status" value="3"/>
</dbReference>
<dbReference type="PhylomeDB" id="T1J046"/>
<feature type="domain" description="Glucose-methanol-choline oxidoreductase N-terminal" evidence="4">
    <location>
        <begin position="1235"/>
        <end position="1258"/>
    </location>
</feature>
<dbReference type="Proteomes" id="UP000014500">
    <property type="component" value="Unassembled WGS sequence"/>
</dbReference>
<reference evidence="7" key="1">
    <citation type="submission" date="2011-05" db="EMBL/GenBank/DDBJ databases">
        <authorList>
            <person name="Richards S.R."/>
            <person name="Qu J."/>
            <person name="Jiang H."/>
            <person name="Jhangiani S.N."/>
            <person name="Agravi P."/>
            <person name="Goodspeed R."/>
            <person name="Gross S."/>
            <person name="Mandapat C."/>
            <person name="Jackson L."/>
            <person name="Mathew T."/>
            <person name="Pu L."/>
            <person name="Thornton R."/>
            <person name="Saada N."/>
            <person name="Wilczek-Boney K.B."/>
            <person name="Lee S."/>
            <person name="Kovar C."/>
            <person name="Wu Y."/>
            <person name="Scherer S.E."/>
            <person name="Worley K.C."/>
            <person name="Muzny D.M."/>
            <person name="Gibbs R."/>
        </authorList>
    </citation>
    <scope>NUCLEOTIDE SEQUENCE</scope>
    <source>
        <strain evidence="7">Brora</strain>
    </source>
</reference>
<keyword evidence="7" id="KW-1185">Reference proteome</keyword>
<dbReference type="eggNOG" id="KOG1238">
    <property type="taxonomic scope" value="Eukaryota"/>
</dbReference>
<proteinExistence type="inferred from homology"/>
<dbReference type="OMA" id="YLDQWYA"/>
<name>T1J046_STRMM</name>
<feature type="domain" description="Glucose-methanol-choline oxidoreductase N-terminal" evidence="5">
    <location>
        <begin position="832"/>
        <end position="846"/>
    </location>
</feature>
<dbReference type="Gene3D" id="3.50.50.60">
    <property type="entry name" value="FAD/NAD(P)-binding domain"/>
    <property type="match status" value="3"/>
</dbReference>
<dbReference type="PANTHER" id="PTHR11552:SF227">
    <property type="entry name" value="GLUCOSE DEHYDROGENASE [FAD, QUINONE]-LIKE PROTEIN"/>
    <property type="match status" value="1"/>
</dbReference>
<evidence type="ECO:0000256" key="3">
    <source>
        <dbReference type="SAM" id="SignalP"/>
    </source>
</evidence>
<evidence type="ECO:0000259" key="5">
    <source>
        <dbReference type="PROSITE" id="PS00624"/>
    </source>
</evidence>
<keyword evidence="2" id="KW-0274">FAD</keyword>
<sequence>MDFSIKIFFIFLFKNVSVSSQCADKEYDYIVVGSGTTGSVVATRLSEDPNVSVLLMEAGGEPTEKSYIPLLAFDGLRSQMDWNYTSTRQSHCCNLFRGKKLPLFRGKVLGGTGTLNSMAHTRGNRKDFDSWEKLGNPGWNYTAVMHYFLKFENYQVPYPKKDAKYHSTGGPITVAIPSFKTPMAYAFLDAGTQIGQPRVDYNARTQTGFMYPPVTIKNGARCSTYTCYVKLAMQQRSNLRVLTHALATRVVVDKNKRATGVEYTRKSVKCLANARKEIIVSGGVFNSPHLLLLSGIGPKTTLNRFRIPVVADLPGVGENLQDHASVAGQMYRINKRVTYNGYRFRTKKYLDQWYANGTGPMTCPEAFEGIAYYQSKLMKNAIDFPDIEVYFASDSLMRVVKDFINPLFPPFLPGPKHDVITFAPIILRPKSRGYVTLRSNNPHDPPIINPNYLSHSDDIATLVEGVKFVRRIAGSKAFQKYGAELVVWGLIPDCILFIPFSEAYIRCVVKVMLINWNHPTSTCKMGPAKDKMSVVDHRLRVHGVSNLRVADASIMPNIVSAHPNAACTMIGEKVSDMIKEDNIGGGSTGAIIATRLSENTKDKVLLLEAGEEPPETTNIPLLAFDALETDIDWNYSSTPQKHCCSIFTGNKVHLFHGKVLGGTGTVNSLAFTRGNRKDYDFWEELGNPGWSYKDVLHYFLKLEDYQIPHLKENDKYHSKGGPMTISHPTFKTPMVDAFLEAGNEMGQPLVDYNGRTQTGFMYPPFSLKNGSRFSSYTCYLKPAMQRSNLHVVTHALVTRVVIKNKRATGVEYTRKSSNCTVNAKKEVIVSGGAYHSPHLLMLSGIGAKKTLKKFKIPVIADLPGVGENFQDHLLVGGAVYTLNKKASYNRARYYTKKYLDQWYANKTGPMTCPASFEGIAFYQSKLITNITDYPDVEIYFNSDNLMRLIRKYIHPFIPFFMPGPQTDVITFAALILRPKSRGSVTIISKNPYDPPLINPNYLSHSQDVDTLIEALKFARRIGQTNAFQKYGAKLVYGGFYPGCVIYVPVSDEYLKCIVKSLSVNFNHPTSTCKMGPVNDHMAVVDPRLRVHGIRNLRVADASIMPNIISGHPNAVCMMIGEKLIKYIFMDFIRPLILFLVLKSDFGSSKCLDHEEYDYIVVGGGSTGAIIATRLSENENDTVLLLEAGGEPSEKSNIPLLSFEAFRTEMDWNYTSTRQKHCCGLYNEHVIPLPRGRALGGSGSINSMAFIRGNRKDYDIWEELGNPGWSYKDVMHYFLKLEDYRIHHPKKDDKYHSVGGPMTISRPSFKTPIADAFLDAGIEIGQPLVDYNARTQTGFMHPPFSLKNGSRCSSYTCYLKPAMQRSNLHVGTHALVTRVIVDKEKRATGVEYTRMSSKCITNAKKEVIVSGGVFNSPQLLMLSGIGPKKTLKKFKIPVIEDLLGVGENLQDHASVGGQMYTLNKRVSLNGYRYRTKKYLDQWYANKTGPMTVPEALEGIAYYQSKLVTNENDFPDIEIYFDSDNLLRIVKQFINPLFPLFLPGPKHDVVTFAPLVLRPKSRGYVTLRSKNPHDPPIINPNYLSHPDDLKTLVEGIKLIRRLANTKAFKKYGAELIIGGFVPNCILYVLWSEEYIKCTAKFLSTSFFHPTSTCKMGPAKDKMAVVDHRLRVYGIKNLRVADASIMPNVVSAHTNAACMMIGEKVSDMIKHDNNNFPK</sequence>
<feature type="chain" id="PRO_5004579743" description="Glucose-methanol-choline oxidoreductase N-terminal domain-containing protein" evidence="3">
    <location>
        <begin position="21"/>
        <end position="1715"/>
    </location>
</feature>
<dbReference type="GO" id="GO:0016614">
    <property type="term" value="F:oxidoreductase activity, acting on CH-OH group of donors"/>
    <property type="evidence" value="ECO:0007669"/>
    <property type="project" value="InterPro"/>
</dbReference>
<evidence type="ECO:0000256" key="2">
    <source>
        <dbReference type="RuleBase" id="RU003968"/>
    </source>
</evidence>
<evidence type="ECO:0000313" key="6">
    <source>
        <dbReference type="EnsemblMetazoa" id="SMAR006885-PA"/>
    </source>
</evidence>